<name>A0A9P8AYE7_9AGAR</name>
<reference evidence="2" key="1">
    <citation type="submission" date="2020-11" db="EMBL/GenBank/DDBJ databases">
        <title>Adaptations for nitrogen fixation in a non-lichenized fungal sporocarp promotes dispersal by wood-feeding termites.</title>
        <authorList>
            <consortium name="DOE Joint Genome Institute"/>
            <person name="Koch R.A."/>
            <person name="Yoon G."/>
            <person name="Arayal U."/>
            <person name="Lail K."/>
            <person name="Amirebrahimi M."/>
            <person name="Labutti K."/>
            <person name="Lipzen A."/>
            <person name="Riley R."/>
            <person name="Barry K."/>
            <person name="Henrissat B."/>
            <person name="Grigoriev I.V."/>
            <person name="Herr J.R."/>
            <person name="Aime M.C."/>
        </authorList>
    </citation>
    <scope>NUCLEOTIDE SEQUENCE</scope>
    <source>
        <strain evidence="2">MCA 3950</strain>
    </source>
</reference>
<keyword evidence="3" id="KW-1185">Reference proteome</keyword>
<dbReference type="EMBL" id="MU250523">
    <property type="protein sequence ID" value="KAG7452420.1"/>
    <property type="molecule type" value="Genomic_DNA"/>
</dbReference>
<keyword evidence="1" id="KW-0732">Signal</keyword>
<dbReference type="GeneID" id="66113023"/>
<feature type="chain" id="PRO_5040268282" evidence="1">
    <location>
        <begin position="26"/>
        <end position="105"/>
    </location>
</feature>
<protein>
    <submittedName>
        <fullName evidence="2">Uncharacterized protein</fullName>
    </submittedName>
</protein>
<dbReference type="RefSeq" id="XP_043045920.1">
    <property type="nucleotide sequence ID" value="XM_043190726.1"/>
</dbReference>
<proteinExistence type="predicted"/>
<sequence>MFPQPHALLALALFFRPFFVSQTEAKSLTPSGNQYYCCQALWTEDQKIFGQECVQHSCDSVHELCCNSIVELHSIRSHCSVQALTSIPIPSTTYYTGSEYDSSSL</sequence>
<dbReference type="Proteomes" id="UP000812287">
    <property type="component" value="Unassembled WGS sequence"/>
</dbReference>
<gene>
    <name evidence="2" type="ORF">BT62DRAFT_998456</name>
</gene>
<evidence type="ECO:0000313" key="3">
    <source>
        <dbReference type="Proteomes" id="UP000812287"/>
    </source>
</evidence>
<organism evidence="2 3">
    <name type="scientific">Guyanagaster necrorhizus</name>
    <dbReference type="NCBI Taxonomy" id="856835"/>
    <lineage>
        <taxon>Eukaryota</taxon>
        <taxon>Fungi</taxon>
        <taxon>Dikarya</taxon>
        <taxon>Basidiomycota</taxon>
        <taxon>Agaricomycotina</taxon>
        <taxon>Agaricomycetes</taxon>
        <taxon>Agaricomycetidae</taxon>
        <taxon>Agaricales</taxon>
        <taxon>Marasmiineae</taxon>
        <taxon>Physalacriaceae</taxon>
        <taxon>Guyanagaster</taxon>
    </lineage>
</organism>
<accession>A0A9P8AYE7</accession>
<comment type="caution">
    <text evidence="2">The sequence shown here is derived from an EMBL/GenBank/DDBJ whole genome shotgun (WGS) entry which is preliminary data.</text>
</comment>
<evidence type="ECO:0000313" key="2">
    <source>
        <dbReference type="EMBL" id="KAG7452420.1"/>
    </source>
</evidence>
<feature type="signal peptide" evidence="1">
    <location>
        <begin position="1"/>
        <end position="25"/>
    </location>
</feature>
<dbReference type="AlphaFoldDB" id="A0A9P8AYE7"/>
<dbReference type="OrthoDB" id="3032233at2759"/>
<evidence type="ECO:0000256" key="1">
    <source>
        <dbReference type="SAM" id="SignalP"/>
    </source>
</evidence>